<evidence type="ECO:0000256" key="1">
    <source>
        <dbReference type="SAM" id="SignalP"/>
    </source>
</evidence>
<feature type="domain" description="Retropepsin-like aspartic endopeptidase" evidence="2">
    <location>
        <begin position="85"/>
        <end position="218"/>
    </location>
</feature>
<evidence type="ECO:0000259" key="2">
    <source>
        <dbReference type="Pfam" id="PF05618"/>
    </source>
</evidence>
<dbReference type="Pfam" id="PF05618">
    <property type="entry name" value="Zn_protease"/>
    <property type="match status" value="1"/>
</dbReference>
<name>A0ABZ0I3N7_9GAMM</name>
<dbReference type="InterPro" id="IPR021109">
    <property type="entry name" value="Peptidase_aspartic_dom_sf"/>
</dbReference>
<proteinExistence type="predicted"/>
<feature type="chain" id="PRO_5045623814" evidence="1">
    <location>
        <begin position="24"/>
        <end position="229"/>
    </location>
</feature>
<dbReference type="SUPFAM" id="SSF50630">
    <property type="entry name" value="Acid proteases"/>
    <property type="match status" value="1"/>
</dbReference>
<organism evidence="3 4">
    <name type="scientific">Congregibacter variabilis</name>
    <dbReference type="NCBI Taxonomy" id="3081200"/>
    <lineage>
        <taxon>Bacteria</taxon>
        <taxon>Pseudomonadati</taxon>
        <taxon>Pseudomonadota</taxon>
        <taxon>Gammaproteobacteria</taxon>
        <taxon>Cellvibrionales</taxon>
        <taxon>Halieaceae</taxon>
        <taxon>Congregibacter</taxon>
    </lineage>
</organism>
<gene>
    <name evidence="3" type="ORF">R0135_02805</name>
</gene>
<sequence length="229" mass="25774">MMIRYRNLLLGSSLVFLAACQTAAPIEEAPAAPECPIVEPAECPVCEVQQCPDQAPPELSPVVCPAIPQNTCAVEDGLRSRYPLIGEQEWALVEPGDLVLEARIDTGAETSSIHAENIQLLEKDSKRWVRFTVKDPDSDREIQLERRLHRRILVKQTGSDDYDRRYVVRMWITLGDTRTWLDVSLSDRDDFDFPLLIGRNMLMDAFAVDVSQHHTLPKPAPSASKQDPQ</sequence>
<keyword evidence="1" id="KW-0732">Signal</keyword>
<dbReference type="Proteomes" id="UP001626537">
    <property type="component" value="Chromosome"/>
</dbReference>
<dbReference type="PANTHER" id="PTHR38037">
    <property type="entry name" value="ZN_PROTEASE DOMAIN-CONTAINING PROTEIN"/>
    <property type="match status" value="1"/>
</dbReference>
<evidence type="ECO:0000313" key="3">
    <source>
        <dbReference type="EMBL" id="WOJ94107.1"/>
    </source>
</evidence>
<dbReference type="EMBL" id="CP136864">
    <property type="protein sequence ID" value="WOJ94107.1"/>
    <property type="molecule type" value="Genomic_DNA"/>
</dbReference>
<evidence type="ECO:0000313" key="4">
    <source>
        <dbReference type="Proteomes" id="UP001626537"/>
    </source>
</evidence>
<dbReference type="RefSeq" id="WP_407348746.1">
    <property type="nucleotide sequence ID" value="NZ_CP136864.1"/>
</dbReference>
<dbReference type="PROSITE" id="PS51257">
    <property type="entry name" value="PROKAR_LIPOPROTEIN"/>
    <property type="match status" value="1"/>
</dbReference>
<keyword evidence="4" id="KW-1185">Reference proteome</keyword>
<dbReference type="InterPro" id="IPR008503">
    <property type="entry name" value="Asp_endopeptidase"/>
</dbReference>
<accession>A0ABZ0I3N7</accession>
<reference evidence="3 4" key="1">
    <citation type="submission" date="2023-10" db="EMBL/GenBank/DDBJ databases">
        <title>Two novel species belonging to the OM43/NOR5 clade.</title>
        <authorList>
            <person name="Park M."/>
        </authorList>
    </citation>
    <scope>NUCLEOTIDE SEQUENCE [LARGE SCALE GENOMIC DNA]</scope>
    <source>
        <strain evidence="3 4">IMCC43200</strain>
    </source>
</reference>
<dbReference type="PANTHER" id="PTHR38037:SF2">
    <property type="entry name" value="ATP-DEPENDENT ZINC PROTEASE DOMAIN-CONTAINING PROTEIN-RELATED"/>
    <property type="match status" value="1"/>
</dbReference>
<dbReference type="Gene3D" id="2.40.70.10">
    <property type="entry name" value="Acid Proteases"/>
    <property type="match status" value="1"/>
</dbReference>
<protein>
    <submittedName>
        <fullName evidence="3">RimK/LysX family protein</fullName>
    </submittedName>
</protein>
<feature type="signal peptide" evidence="1">
    <location>
        <begin position="1"/>
        <end position="23"/>
    </location>
</feature>